<gene>
    <name evidence="1" type="primary">psbI</name>
</gene>
<evidence type="ECO:0000313" key="1">
    <source>
        <dbReference type="EMBL" id="QOW40200.1"/>
    </source>
</evidence>
<organism evidence="1">
    <name type="scientific">Polyspora tiantangensis</name>
    <dbReference type="NCBI Taxonomy" id="2783894"/>
    <lineage>
        <taxon>Eukaryota</taxon>
        <taxon>Viridiplantae</taxon>
        <taxon>Streptophyta</taxon>
        <taxon>Embryophyta</taxon>
        <taxon>Tracheophyta</taxon>
        <taxon>Spermatophyta</taxon>
        <taxon>Magnoliopsida</taxon>
        <taxon>eudicotyledons</taxon>
        <taxon>Gunneridae</taxon>
        <taxon>Pentapetalae</taxon>
        <taxon>asterids</taxon>
        <taxon>Ericales</taxon>
        <taxon>Theaceae</taxon>
        <taxon>Polyspora</taxon>
    </lineage>
</organism>
<proteinExistence type="predicted"/>
<dbReference type="RefSeq" id="YP_010033205.1">
    <property type="nucleotide sequence ID" value="NC_053889.1"/>
</dbReference>
<name>A0A7S6VJX5_9ERIC</name>
<reference evidence="1" key="1">
    <citation type="submission" date="2020-07" db="EMBL/GenBank/DDBJ databases">
        <title>Characterization of the complete chloroplast genome of Polyspora tiantangensis (Theaceae), an endemic and endangered species in southwestern China.</title>
        <authorList>
            <person name="Ma C.-L."/>
        </authorList>
    </citation>
    <scope>NUCLEOTIDE SEQUENCE</scope>
</reference>
<dbReference type="AlphaFoldDB" id="A0A7S6VJX5"/>
<dbReference type="GeneID" id="63379448"/>
<geneLocation type="plastid" evidence="1"/>
<dbReference type="EMBL" id="MT816506">
    <property type="protein sequence ID" value="QOW40200.1"/>
    <property type="molecule type" value="Genomic_DNA"/>
</dbReference>
<keyword evidence="1" id="KW-0934">Plastid</keyword>
<protein>
    <submittedName>
        <fullName evidence="1">Photosystem II protein I</fullName>
    </submittedName>
</protein>
<accession>A0A7S6VJX5</accession>
<sequence>MWYKNRRSILFFFFQKIWRLCNAYSQTFRLHSSYILCFSLHLRIPI</sequence>